<dbReference type="OrthoDB" id="164831at2"/>
<dbReference type="EMBL" id="QHLY01000012">
    <property type="protein sequence ID" value="PXA67993.1"/>
    <property type="molecule type" value="Genomic_DNA"/>
</dbReference>
<dbReference type="Proteomes" id="UP000246722">
    <property type="component" value="Unassembled WGS sequence"/>
</dbReference>
<comment type="caution">
    <text evidence="2">The sequence shown here is derived from an EMBL/GenBank/DDBJ whole genome shotgun (WGS) entry which is preliminary data.</text>
</comment>
<dbReference type="Pfam" id="PF11303">
    <property type="entry name" value="DUF3105"/>
    <property type="match status" value="1"/>
</dbReference>
<name>A0A317ZSD0_9MICO</name>
<accession>A0A317ZSD0</accession>
<dbReference type="RefSeq" id="WP_110127665.1">
    <property type="nucleotide sequence ID" value="NZ_QHLY01000012.1"/>
</dbReference>
<gene>
    <name evidence="2" type="ORF">CTB96_15135</name>
</gene>
<protein>
    <recommendedName>
        <fullName evidence="4">DUF3105 domain-containing protein</fullName>
    </recommendedName>
</protein>
<evidence type="ECO:0008006" key="4">
    <source>
        <dbReference type="Google" id="ProtNLM"/>
    </source>
</evidence>
<feature type="region of interest" description="Disordered" evidence="1">
    <location>
        <begin position="1"/>
        <end position="32"/>
    </location>
</feature>
<sequence length="74" mass="8500">MRRDHPRPPHRSVRNLNRRVPRPSAGDRHSYEILSPYPDLPAPIIATAWDKRLQVQSAADPRLSEFLSTYLQGA</sequence>
<evidence type="ECO:0000256" key="1">
    <source>
        <dbReference type="SAM" id="MobiDB-lite"/>
    </source>
</evidence>
<keyword evidence="3" id="KW-1185">Reference proteome</keyword>
<evidence type="ECO:0000313" key="2">
    <source>
        <dbReference type="EMBL" id="PXA67993.1"/>
    </source>
</evidence>
<reference evidence="2 3" key="1">
    <citation type="submission" date="2018-05" db="EMBL/GenBank/DDBJ databases">
        <title>Genetic diversity of glacier-inhabiting Cryobacterium bacteria in China and description of Cryobacterium mengkeensis sp. nov. and Arthrobacter glacialis sp. nov.</title>
        <authorList>
            <person name="Liu Q."/>
            <person name="Xin Y.-H."/>
        </authorList>
    </citation>
    <scope>NUCLEOTIDE SEQUENCE [LARGE SCALE GENOMIC DNA]</scope>
    <source>
        <strain evidence="2 3">SK-1</strain>
    </source>
</reference>
<feature type="compositionally biased region" description="Basic residues" evidence="1">
    <location>
        <begin position="8"/>
        <end position="21"/>
    </location>
</feature>
<proteinExistence type="predicted"/>
<dbReference type="AlphaFoldDB" id="A0A317ZSD0"/>
<evidence type="ECO:0000313" key="3">
    <source>
        <dbReference type="Proteomes" id="UP000246722"/>
    </source>
</evidence>
<organism evidence="2 3">
    <name type="scientific">Cryobacterium arcticum</name>
    <dbReference type="NCBI Taxonomy" id="670052"/>
    <lineage>
        <taxon>Bacteria</taxon>
        <taxon>Bacillati</taxon>
        <taxon>Actinomycetota</taxon>
        <taxon>Actinomycetes</taxon>
        <taxon>Micrococcales</taxon>
        <taxon>Microbacteriaceae</taxon>
        <taxon>Cryobacterium</taxon>
    </lineage>
</organism>
<dbReference type="InterPro" id="IPR021454">
    <property type="entry name" value="DUF3105"/>
</dbReference>